<name>A0ABY0TA57_9PROT</name>
<reference evidence="1 2" key="1">
    <citation type="submission" date="2016-10" db="EMBL/GenBank/DDBJ databases">
        <authorList>
            <person name="Varghese N."/>
            <person name="Submissions S."/>
        </authorList>
    </citation>
    <scope>NUCLEOTIDE SEQUENCE [LARGE SCALE GENOMIC DNA]</scope>
    <source>
        <strain evidence="1 2">Nl1</strain>
    </source>
</reference>
<protein>
    <submittedName>
        <fullName evidence="1">Uncharacterized protein</fullName>
    </submittedName>
</protein>
<evidence type="ECO:0000313" key="2">
    <source>
        <dbReference type="Proteomes" id="UP000183471"/>
    </source>
</evidence>
<sequence length="113" mass="12790">MEHETDRSERYVPVIRINSGCQTYTFTRPAQIFKPISFRLHLFLMTHAHDKKSGTDVLEPNNLSFTESNLPDAQSIDSSRGGIRDAEFAHHLVKPIDPDAIHKLIIPLRLNGG</sequence>
<organism evidence="1 2">
    <name type="scientific">Nitrosospira multiformis</name>
    <dbReference type="NCBI Taxonomy" id="1231"/>
    <lineage>
        <taxon>Bacteria</taxon>
        <taxon>Pseudomonadati</taxon>
        <taxon>Pseudomonadota</taxon>
        <taxon>Betaproteobacteria</taxon>
        <taxon>Nitrosomonadales</taxon>
        <taxon>Nitrosomonadaceae</taxon>
        <taxon>Nitrosospira</taxon>
    </lineage>
</organism>
<accession>A0ABY0TA57</accession>
<evidence type="ECO:0000313" key="1">
    <source>
        <dbReference type="EMBL" id="SDQ52035.1"/>
    </source>
</evidence>
<dbReference type="EMBL" id="FNKY01000001">
    <property type="protein sequence ID" value="SDQ52035.1"/>
    <property type="molecule type" value="Genomic_DNA"/>
</dbReference>
<keyword evidence="2" id="KW-1185">Reference proteome</keyword>
<proteinExistence type="predicted"/>
<gene>
    <name evidence="1" type="ORF">SAMN05216402_1166</name>
</gene>
<comment type="caution">
    <text evidence="1">The sequence shown here is derived from an EMBL/GenBank/DDBJ whole genome shotgun (WGS) entry which is preliminary data.</text>
</comment>
<dbReference type="Proteomes" id="UP000183471">
    <property type="component" value="Unassembled WGS sequence"/>
</dbReference>